<sequence length="55" mass="6368">MALMKDFSAGWKTLRRRIYKASSFQSPFFPLLLPFLTFPALLFLLPPLLDKIVPL</sequence>
<dbReference type="AlphaFoldDB" id="A0A5N6Y4G6"/>
<name>A0A5N6Y4G6_9EURO</name>
<reference evidence="1" key="1">
    <citation type="submission" date="2019-04" db="EMBL/GenBank/DDBJ databases">
        <title>Friends and foes A comparative genomics study of 23 Aspergillus species from section Flavi.</title>
        <authorList>
            <consortium name="DOE Joint Genome Institute"/>
            <person name="Kjaerbolling I."/>
            <person name="Vesth T."/>
            <person name="Frisvad J.C."/>
            <person name="Nybo J.L."/>
            <person name="Theobald S."/>
            <person name="Kildgaard S."/>
            <person name="Isbrandt T."/>
            <person name="Kuo A."/>
            <person name="Sato A."/>
            <person name="Lyhne E.K."/>
            <person name="Kogle M.E."/>
            <person name="Wiebenga A."/>
            <person name="Kun R.S."/>
            <person name="Lubbers R.J."/>
            <person name="Makela M.R."/>
            <person name="Barry K."/>
            <person name="Chovatia M."/>
            <person name="Clum A."/>
            <person name="Daum C."/>
            <person name="Haridas S."/>
            <person name="He G."/>
            <person name="LaButti K."/>
            <person name="Lipzen A."/>
            <person name="Mondo S."/>
            <person name="Riley R."/>
            <person name="Salamov A."/>
            <person name="Simmons B.A."/>
            <person name="Magnuson J.K."/>
            <person name="Henrissat B."/>
            <person name="Mortensen U.H."/>
            <person name="Larsen T.O."/>
            <person name="Devries R.P."/>
            <person name="Grigoriev I.V."/>
            <person name="Machida M."/>
            <person name="Baker S.E."/>
            <person name="Andersen M.R."/>
        </authorList>
    </citation>
    <scope>NUCLEOTIDE SEQUENCE</scope>
    <source>
        <strain evidence="1">CBS 117612</strain>
    </source>
</reference>
<organism evidence="1">
    <name type="scientific">Aspergillus arachidicola</name>
    <dbReference type="NCBI Taxonomy" id="656916"/>
    <lineage>
        <taxon>Eukaryota</taxon>
        <taxon>Fungi</taxon>
        <taxon>Dikarya</taxon>
        <taxon>Ascomycota</taxon>
        <taxon>Pezizomycotina</taxon>
        <taxon>Eurotiomycetes</taxon>
        <taxon>Eurotiomycetidae</taxon>
        <taxon>Eurotiales</taxon>
        <taxon>Aspergillaceae</taxon>
        <taxon>Aspergillus</taxon>
        <taxon>Aspergillus subgen. Circumdati</taxon>
    </lineage>
</organism>
<dbReference type="EMBL" id="ML737165">
    <property type="protein sequence ID" value="KAE8338600.1"/>
    <property type="molecule type" value="Genomic_DNA"/>
</dbReference>
<evidence type="ECO:0000313" key="1">
    <source>
        <dbReference type="EMBL" id="KAE8338600.1"/>
    </source>
</evidence>
<protein>
    <submittedName>
        <fullName evidence="1">Uncharacterized protein</fullName>
    </submittedName>
</protein>
<dbReference type="Proteomes" id="UP000325558">
    <property type="component" value="Unassembled WGS sequence"/>
</dbReference>
<gene>
    <name evidence="1" type="ORF">BDV24DRAFT_85854</name>
</gene>
<dbReference type="OrthoDB" id="4089816at2759"/>
<accession>A0A5N6Y4G6</accession>
<proteinExistence type="predicted"/>